<dbReference type="SUPFAM" id="SSF49899">
    <property type="entry name" value="Concanavalin A-like lectins/glucanases"/>
    <property type="match status" value="1"/>
</dbReference>
<dbReference type="EMBL" id="JAJNEC010000005">
    <property type="protein sequence ID" value="MCD2424127.1"/>
    <property type="molecule type" value="Genomic_DNA"/>
</dbReference>
<sequence>MTTVKLNGYIALLLMVLLGSCIKANYDDDFTPGDPLPPTGGYSSSDEVFKKFLVAYWNFDDNNNETISNTAPTQAANATTVDGGIKGKALSLSGGYVYFAKQFDAFKTSVFKSWSISVWVKVKNNGSKRTMILQLARKDVSVTGCINFLLNTNGYPATNDSVLRINPTFTTVTAGTQDNLNNVLDKTNLNNWNHIVLTYDGNTGVFDNWLNGVKVGNFPNRGTGNNLFNAFEPNEIIIGSNYNGIPGKVPGSDANVAPMTGMIDDLRVFSKPLSAANIKALYYLGKDQK</sequence>
<evidence type="ECO:0000313" key="3">
    <source>
        <dbReference type="Proteomes" id="UP001199816"/>
    </source>
</evidence>
<evidence type="ECO:0000256" key="1">
    <source>
        <dbReference type="SAM" id="SignalP"/>
    </source>
</evidence>
<name>A0ABS8PV23_9BACT</name>
<protein>
    <submittedName>
        <fullName evidence="2">LamG domain-containing protein</fullName>
    </submittedName>
</protein>
<dbReference type="Proteomes" id="UP001199816">
    <property type="component" value="Unassembled WGS sequence"/>
</dbReference>
<keyword evidence="3" id="KW-1185">Reference proteome</keyword>
<reference evidence="2 3" key="1">
    <citation type="submission" date="2021-11" db="EMBL/GenBank/DDBJ databases">
        <title>Genomic of Niabella pedocola.</title>
        <authorList>
            <person name="Wu T."/>
        </authorList>
    </citation>
    <scope>NUCLEOTIDE SEQUENCE [LARGE SCALE GENOMIC DNA]</scope>
    <source>
        <strain evidence="2 3">JCM 31011</strain>
    </source>
</reference>
<keyword evidence="1" id="KW-0732">Signal</keyword>
<organism evidence="2 3">
    <name type="scientific">Niabella pedocola</name>
    <dbReference type="NCBI Taxonomy" id="1752077"/>
    <lineage>
        <taxon>Bacteria</taxon>
        <taxon>Pseudomonadati</taxon>
        <taxon>Bacteroidota</taxon>
        <taxon>Chitinophagia</taxon>
        <taxon>Chitinophagales</taxon>
        <taxon>Chitinophagaceae</taxon>
        <taxon>Niabella</taxon>
    </lineage>
</organism>
<feature type="chain" id="PRO_5045090511" evidence="1">
    <location>
        <begin position="27"/>
        <end position="289"/>
    </location>
</feature>
<dbReference type="RefSeq" id="WP_231005382.1">
    <property type="nucleotide sequence ID" value="NZ_JAJNEC010000005.1"/>
</dbReference>
<dbReference type="PROSITE" id="PS51257">
    <property type="entry name" value="PROKAR_LIPOPROTEIN"/>
    <property type="match status" value="1"/>
</dbReference>
<feature type="signal peptide" evidence="1">
    <location>
        <begin position="1"/>
        <end position="26"/>
    </location>
</feature>
<gene>
    <name evidence="2" type="ORF">LQ567_15210</name>
</gene>
<dbReference type="Gene3D" id="2.60.120.200">
    <property type="match status" value="1"/>
</dbReference>
<proteinExistence type="predicted"/>
<dbReference type="InterPro" id="IPR013320">
    <property type="entry name" value="ConA-like_dom_sf"/>
</dbReference>
<evidence type="ECO:0000313" key="2">
    <source>
        <dbReference type="EMBL" id="MCD2424127.1"/>
    </source>
</evidence>
<comment type="caution">
    <text evidence="2">The sequence shown here is derived from an EMBL/GenBank/DDBJ whole genome shotgun (WGS) entry which is preliminary data.</text>
</comment>
<dbReference type="Pfam" id="PF13385">
    <property type="entry name" value="Laminin_G_3"/>
    <property type="match status" value="1"/>
</dbReference>
<accession>A0ABS8PV23</accession>